<organism evidence="1 2">
    <name type="scientific">Parabacteroides chinchillae</name>
    <dbReference type="NCBI Taxonomy" id="871327"/>
    <lineage>
        <taxon>Bacteria</taxon>
        <taxon>Pseudomonadati</taxon>
        <taxon>Bacteroidota</taxon>
        <taxon>Bacteroidia</taxon>
        <taxon>Bacteroidales</taxon>
        <taxon>Tannerellaceae</taxon>
        <taxon>Parabacteroides</taxon>
    </lineage>
</organism>
<reference evidence="1 2" key="1">
    <citation type="submission" date="2016-10" db="EMBL/GenBank/DDBJ databases">
        <authorList>
            <person name="Varghese N."/>
            <person name="Submissions S."/>
        </authorList>
    </citation>
    <scope>NUCLEOTIDE SEQUENCE [LARGE SCALE GENOMIC DNA]</scope>
    <source>
        <strain evidence="1 2">DSM 29073</strain>
    </source>
</reference>
<gene>
    <name evidence="1" type="ORF">SAMN05444001_102101</name>
</gene>
<protein>
    <submittedName>
        <fullName evidence="1">Uncharacterized protein</fullName>
    </submittedName>
</protein>
<evidence type="ECO:0000313" key="2">
    <source>
        <dbReference type="Proteomes" id="UP000236725"/>
    </source>
</evidence>
<dbReference type="AlphaFoldDB" id="A0A8G2F415"/>
<dbReference type="GO" id="GO:0046556">
    <property type="term" value="F:alpha-L-arabinofuranosidase activity"/>
    <property type="evidence" value="ECO:0007669"/>
    <property type="project" value="InterPro"/>
</dbReference>
<dbReference type="InterPro" id="IPR036195">
    <property type="entry name" value="AbfB_ABD_sf"/>
</dbReference>
<dbReference type="EMBL" id="FNVS01000002">
    <property type="protein sequence ID" value="SEF52922.1"/>
    <property type="molecule type" value="Genomic_DNA"/>
</dbReference>
<proteinExistence type="predicted"/>
<name>A0A8G2F415_9BACT</name>
<sequence>MNVDFSKPLYIQSSKTGSGGGVVNCQKGMEDTGKFNIKAQSDGTVTIESVKYPGVYLRMDGSGIRSFAGAGAGNFLFCNSSLM</sequence>
<dbReference type="RefSeq" id="WP_103982391.1">
    <property type="nucleotide sequence ID" value="NZ_FNVS01000002.1"/>
</dbReference>
<dbReference type="SUPFAM" id="SSF110221">
    <property type="entry name" value="AbfB domain"/>
    <property type="match status" value="1"/>
</dbReference>
<accession>A0A8G2F415</accession>
<keyword evidence="2" id="KW-1185">Reference proteome</keyword>
<dbReference type="Proteomes" id="UP000236725">
    <property type="component" value="Unassembled WGS sequence"/>
</dbReference>
<dbReference type="GO" id="GO:0046373">
    <property type="term" value="P:L-arabinose metabolic process"/>
    <property type="evidence" value="ECO:0007669"/>
    <property type="project" value="InterPro"/>
</dbReference>
<evidence type="ECO:0000313" key="1">
    <source>
        <dbReference type="EMBL" id="SEF52922.1"/>
    </source>
</evidence>
<comment type="caution">
    <text evidence="1">The sequence shown here is derived from an EMBL/GenBank/DDBJ whole genome shotgun (WGS) entry which is preliminary data.</text>
</comment>